<dbReference type="CDD" id="cd01837">
    <property type="entry name" value="SGNH_plant_lipase_like"/>
    <property type="match status" value="1"/>
</dbReference>
<evidence type="ECO:0000313" key="6">
    <source>
        <dbReference type="EMBL" id="KCW76147.1"/>
    </source>
</evidence>
<dbReference type="PANTHER" id="PTHR22835">
    <property type="entry name" value="ZINC FINGER FYVE DOMAIN CONTAINING PROTEIN"/>
    <property type="match status" value="1"/>
</dbReference>
<keyword evidence="2 5" id="KW-0732">Signal</keyword>
<dbReference type="Pfam" id="PF00657">
    <property type="entry name" value="Lipase_GDSL"/>
    <property type="match status" value="1"/>
</dbReference>
<dbReference type="GO" id="GO:0016788">
    <property type="term" value="F:hydrolase activity, acting on ester bonds"/>
    <property type="evidence" value="ECO:0007669"/>
    <property type="project" value="InterPro"/>
</dbReference>
<dbReference type="FunCoup" id="A0A059CCP3">
    <property type="interactions" value="75"/>
</dbReference>
<evidence type="ECO:0000256" key="1">
    <source>
        <dbReference type="ARBA" id="ARBA00008668"/>
    </source>
</evidence>
<dbReference type="OMA" id="NTARCGH"/>
<dbReference type="InterPro" id="IPR035669">
    <property type="entry name" value="SGNH_plant_lipase-like"/>
</dbReference>
<sequence>MKAMKILVFFLCCLPLKPALSRHSRYHAIFSLGDSHSDTGNYPRTEAVAFQVIKSLPYGETFFRNATGRCSDGRLIVDFIAEAFGLPYLPPYLAVAKGPHVRIRKGVNFAVAGASAINSSFFSAQKIALWTNDSLSVQLGWFKNLKSSLCTTEQECDEYFKKSLFLVGEIGENDYNFPALSGQSIKQLRALVPLVVGAITRAVSMLIEEGAVDLMVPGQLPVGCTSMFLTVFQSANESAYDNRTGCLKAYDAFFKYHNNYLKQELQNLREQYPHARIMYADYYGAAMTIYRSPKHYGFYGGTPRACCGGGGPHNFNTTAVCGQTGATACKDPSAFMDWDGIHFTESAYHHIAKGMINGGFTSPPLLS</sequence>
<proteinExistence type="inferred from homology"/>
<organism evidence="6">
    <name type="scientific">Eucalyptus grandis</name>
    <name type="common">Flooded gum</name>
    <dbReference type="NCBI Taxonomy" id="71139"/>
    <lineage>
        <taxon>Eukaryota</taxon>
        <taxon>Viridiplantae</taxon>
        <taxon>Streptophyta</taxon>
        <taxon>Embryophyta</taxon>
        <taxon>Tracheophyta</taxon>
        <taxon>Spermatophyta</taxon>
        <taxon>Magnoliopsida</taxon>
        <taxon>eudicotyledons</taxon>
        <taxon>Gunneridae</taxon>
        <taxon>Pentapetalae</taxon>
        <taxon>rosids</taxon>
        <taxon>malvids</taxon>
        <taxon>Myrtales</taxon>
        <taxon>Myrtaceae</taxon>
        <taxon>Myrtoideae</taxon>
        <taxon>Eucalypteae</taxon>
        <taxon>Eucalyptus</taxon>
    </lineage>
</organism>
<feature type="signal peptide" evidence="5">
    <location>
        <begin position="1"/>
        <end position="21"/>
    </location>
</feature>
<dbReference type="STRING" id="71139.A0A059CCP3"/>
<comment type="similarity">
    <text evidence="1">Belongs to the 'GDSL' lipolytic enzyme family.</text>
</comment>
<protein>
    <submittedName>
        <fullName evidence="6">Uncharacterized protein</fullName>
    </submittedName>
</protein>
<name>A0A059CCP3_EUCGR</name>
<accession>A0A059CCP3</accession>
<dbReference type="PANTHER" id="PTHR22835:SF659">
    <property type="entry name" value="GDSL LIPASE_ACYLHYDROLASE, PUTATIVE (AFU_ORTHOLOGUE AFUA_2G00510)-RELATED"/>
    <property type="match status" value="1"/>
</dbReference>
<dbReference type="InterPro" id="IPR001087">
    <property type="entry name" value="GDSL"/>
</dbReference>
<dbReference type="InParanoid" id="A0A059CCP3"/>
<reference evidence="6" key="1">
    <citation type="submission" date="2013-07" db="EMBL/GenBank/DDBJ databases">
        <title>The genome of Eucalyptus grandis.</title>
        <authorList>
            <person name="Schmutz J."/>
            <person name="Hayes R."/>
            <person name="Myburg A."/>
            <person name="Tuskan G."/>
            <person name="Grattapaglia D."/>
            <person name="Rokhsar D.S."/>
        </authorList>
    </citation>
    <scope>NUCLEOTIDE SEQUENCE</scope>
    <source>
        <tissue evidence="6">Leaf extractions</tissue>
    </source>
</reference>
<feature type="chain" id="PRO_5001569602" evidence="5">
    <location>
        <begin position="22"/>
        <end position="367"/>
    </location>
</feature>
<keyword evidence="3" id="KW-0378">Hydrolase</keyword>
<dbReference type="eggNOG" id="ENOG502QU5U">
    <property type="taxonomic scope" value="Eukaryota"/>
</dbReference>
<evidence type="ECO:0000256" key="5">
    <source>
        <dbReference type="SAM" id="SignalP"/>
    </source>
</evidence>
<evidence type="ECO:0000256" key="3">
    <source>
        <dbReference type="ARBA" id="ARBA00022801"/>
    </source>
</evidence>
<evidence type="ECO:0000256" key="4">
    <source>
        <dbReference type="ARBA" id="ARBA00023180"/>
    </source>
</evidence>
<dbReference type="Gramene" id="KCW76147">
    <property type="protein sequence ID" value="KCW76147"/>
    <property type="gene ID" value="EUGRSUZ_D00523"/>
</dbReference>
<dbReference type="Gene3D" id="3.40.50.1110">
    <property type="entry name" value="SGNH hydrolase"/>
    <property type="match status" value="1"/>
</dbReference>
<keyword evidence="4" id="KW-0325">Glycoprotein</keyword>
<gene>
    <name evidence="6" type="ORF">EUGRSUZ_D00523</name>
</gene>
<dbReference type="AlphaFoldDB" id="A0A059CCP3"/>
<dbReference type="SUPFAM" id="SSF52266">
    <property type="entry name" value="SGNH hydrolase"/>
    <property type="match status" value="1"/>
</dbReference>
<dbReference type="EMBL" id="KK198756">
    <property type="protein sequence ID" value="KCW76147.1"/>
    <property type="molecule type" value="Genomic_DNA"/>
</dbReference>
<dbReference type="InterPro" id="IPR036514">
    <property type="entry name" value="SGNH_hydro_sf"/>
</dbReference>
<evidence type="ECO:0000256" key="2">
    <source>
        <dbReference type="ARBA" id="ARBA00022729"/>
    </source>
</evidence>